<dbReference type="InterPro" id="IPR029044">
    <property type="entry name" value="Nucleotide-diphossugar_trans"/>
</dbReference>
<dbReference type="PANTHER" id="PTHR43179:SF7">
    <property type="entry name" value="RHAMNOSYLTRANSFERASE WBBL"/>
    <property type="match status" value="1"/>
</dbReference>
<dbReference type="EMBL" id="LAZR01031235">
    <property type="protein sequence ID" value="KKL54338.1"/>
    <property type="molecule type" value="Genomic_DNA"/>
</dbReference>
<dbReference type="PANTHER" id="PTHR43179">
    <property type="entry name" value="RHAMNOSYLTRANSFERASE WBBL"/>
    <property type="match status" value="1"/>
</dbReference>
<dbReference type="Pfam" id="PF00535">
    <property type="entry name" value="Glycos_transf_2"/>
    <property type="match status" value="1"/>
</dbReference>
<accession>A0A0F9CYD1</accession>
<gene>
    <name evidence="2" type="ORF">LCGC14_2266400</name>
</gene>
<reference evidence="2" key="1">
    <citation type="journal article" date="2015" name="Nature">
        <title>Complex archaea that bridge the gap between prokaryotes and eukaryotes.</title>
        <authorList>
            <person name="Spang A."/>
            <person name="Saw J.H."/>
            <person name="Jorgensen S.L."/>
            <person name="Zaremba-Niedzwiedzka K."/>
            <person name="Martijn J."/>
            <person name="Lind A.E."/>
            <person name="van Eijk R."/>
            <person name="Schleper C."/>
            <person name="Guy L."/>
            <person name="Ettema T.J."/>
        </authorList>
    </citation>
    <scope>NUCLEOTIDE SEQUENCE</scope>
</reference>
<dbReference type="InterPro" id="IPR001173">
    <property type="entry name" value="Glyco_trans_2-like"/>
</dbReference>
<dbReference type="AlphaFoldDB" id="A0A0F9CYD1"/>
<name>A0A0F9CYD1_9ZZZZ</name>
<feature type="domain" description="Glycosyltransferase 2-like" evidence="1">
    <location>
        <begin position="175"/>
        <end position="303"/>
    </location>
</feature>
<feature type="non-terminal residue" evidence="2">
    <location>
        <position position="395"/>
    </location>
</feature>
<proteinExistence type="predicted"/>
<dbReference type="Gene3D" id="3.90.550.10">
    <property type="entry name" value="Spore Coat Polysaccharide Biosynthesis Protein SpsA, Chain A"/>
    <property type="match status" value="1"/>
</dbReference>
<evidence type="ECO:0000313" key="2">
    <source>
        <dbReference type="EMBL" id="KKL54338.1"/>
    </source>
</evidence>
<sequence>MAKTNRERVHLRLRRRKKDVTLPPKKSIDVIVSGYGKSMGEMLIGRFVGSNMRTILIQFRDFDGEYVEHYQRQSGIRVGDLRDRESGWKIDQATLKRIFLHEHGSVIPEEKPVEPDNPAKFVLISREEIPYLGDPSDKMVLEVWRETTEETDYFKAYRTGPVGDGGLKSPKELPCVVTFDRLEYTKECLKALSEIDAGYPFEVTIVDNGSEDGTVEYLRSMFFKFHFYFSFLVRPFLLDENKGIPYAYNLGWYHGPKDYYLKLDNDMVVRREGWLAKLVEAADTINQGGVFAYNVEQISYHLENINGLLVRPKPRGNLGGACHLIPRRIFEEFGYWYQPKPQLYGEEDCEYSLRVRAKGYSCIYMEDERAFVHLPGGRADLPGEEKMYRAFKDNE</sequence>
<comment type="caution">
    <text evidence="2">The sequence shown here is derived from an EMBL/GenBank/DDBJ whole genome shotgun (WGS) entry which is preliminary data.</text>
</comment>
<dbReference type="SUPFAM" id="SSF53448">
    <property type="entry name" value="Nucleotide-diphospho-sugar transferases"/>
    <property type="match status" value="1"/>
</dbReference>
<protein>
    <recommendedName>
        <fullName evidence="1">Glycosyltransferase 2-like domain-containing protein</fullName>
    </recommendedName>
</protein>
<evidence type="ECO:0000259" key="1">
    <source>
        <dbReference type="Pfam" id="PF00535"/>
    </source>
</evidence>
<organism evidence="2">
    <name type="scientific">marine sediment metagenome</name>
    <dbReference type="NCBI Taxonomy" id="412755"/>
    <lineage>
        <taxon>unclassified sequences</taxon>
        <taxon>metagenomes</taxon>
        <taxon>ecological metagenomes</taxon>
    </lineage>
</organism>